<dbReference type="CDD" id="cd16018">
    <property type="entry name" value="Enpp"/>
    <property type="match status" value="1"/>
</dbReference>
<dbReference type="InterPro" id="IPR017850">
    <property type="entry name" value="Alkaline_phosphatase_core_sf"/>
</dbReference>
<dbReference type="PANTHER" id="PTHR10151:SF120">
    <property type="entry name" value="BIS(5'-ADENOSYL)-TRIPHOSPHATASE"/>
    <property type="match status" value="1"/>
</dbReference>
<dbReference type="Proteomes" id="UP000186551">
    <property type="component" value="Unassembled WGS sequence"/>
</dbReference>
<dbReference type="GO" id="GO:0016787">
    <property type="term" value="F:hydrolase activity"/>
    <property type="evidence" value="ECO:0007669"/>
    <property type="project" value="UniProtKB-ARBA"/>
</dbReference>
<keyword evidence="2" id="KW-1185">Reference proteome</keyword>
<dbReference type="Gene3D" id="3.30.1360.110">
    <property type="entry name" value="Domain 2, Phosphonoacetate Hydrolase"/>
    <property type="match status" value="1"/>
</dbReference>
<proteinExistence type="predicted"/>
<dbReference type="OrthoDB" id="9771966at2"/>
<accession>A0A1Q5PDH5</accession>
<evidence type="ECO:0000313" key="1">
    <source>
        <dbReference type="EMBL" id="OKL40243.1"/>
    </source>
</evidence>
<reference evidence="1 2" key="1">
    <citation type="submission" date="2016-03" db="EMBL/GenBank/DDBJ databases">
        <title>Genome sequence of Pontibacter sp. nov., of the family cytophagaceae, isolated from marine sediment of the Yellow Sea, China.</title>
        <authorList>
            <person name="Zhang G."/>
            <person name="Zhang R."/>
        </authorList>
    </citation>
    <scope>NUCLEOTIDE SEQUENCE [LARGE SCALE GENOMIC DNA]</scope>
    <source>
        <strain evidence="1 2">S10-8</strain>
    </source>
</reference>
<name>A0A1Q5PDH5_9BACT</name>
<sequence length="475" mass="53683">MQKTVVINVVGLTQSLIGRHTPFLAEWTEKTAQQAAIHPVLPAVTCAAQATYLTGKLPEEHGIVGNGWYFREECEIKFWRQSNKLVQAQKVWEAARAADSAFTCANMGWWYNMYSTVDYSLTPRPQYLADGRKLPDCYTHPASLRDTLQKELGTFPLFHYWGPKTSIKSSRWIADASKITDDLYDPTLTLIYLPHLDYNLQRLGPGDPRIATDLQEIDAVCADLIKFYEARNAHVIVLSEYGISEVHQPVHLNRVFRARGLVALREERGLELLDAGASEAFAVADHQVAHVYVKNKDRIEEVKQLLAQVPGVEEVLAGDERDKYGLGHDRCGELVVVASKHAWFTYYYWLDDRKAPDFARTVDIHKKPGYDPVEIFADPKIKFLLPLVAGKLVKKKLGFRTLMDIIPLDATLVKGSHGRIPETQDEWPVFLSNKKELSLPAGIQATDVFQLILHHLDVRLQQKAGHLQQVSPQVS</sequence>
<dbReference type="STRING" id="1797110.A3841_18090"/>
<gene>
    <name evidence="1" type="ORF">A3841_18090</name>
</gene>
<dbReference type="InterPro" id="IPR023116">
    <property type="entry name" value="Phosphonoacetate_hydro_insert"/>
</dbReference>
<dbReference type="RefSeq" id="WP_073852348.1">
    <property type="nucleotide sequence ID" value="NZ_LVWA01000005.1"/>
</dbReference>
<dbReference type="Pfam" id="PF01663">
    <property type="entry name" value="Phosphodiest"/>
    <property type="match status" value="1"/>
</dbReference>
<dbReference type="PANTHER" id="PTHR10151">
    <property type="entry name" value="ECTONUCLEOTIDE PYROPHOSPHATASE/PHOSPHODIESTERASE"/>
    <property type="match status" value="1"/>
</dbReference>
<dbReference type="AlphaFoldDB" id="A0A1Q5PDH5"/>
<dbReference type="SUPFAM" id="SSF53649">
    <property type="entry name" value="Alkaline phosphatase-like"/>
    <property type="match status" value="1"/>
</dbReference>
<dbReference type="InterPro" id="IPR002591">
    <property type="entry name" value="Phosphodiest/P_Trfase"/>
</dbReference>
<comment type="caution">
    <text evidence="1">The sequence shown here is derived from an EMBL/GenBank/DDBJ whole genome shotgun (WGS) entry which is preliminary data.</text>
</comment>
<dbReference type="Gene3D" id="3.40.720.10">
    <property type="entry name" value="Alkaline Phosphatase, subunit A"/>
    <property type="match status" value="1"/>
</dbReference>
<dbReference type="EMBL" id="LVWA01000005">
    <property type="protein sequence ID" value="OKL40243.1"/>
    <property type="molecule type" value="Genomic_DNA"/>
</dbReference>
<evidence type="ECO:0000313" key="2">
    <source>
        <dbReference type="Proteomes" id="UP000186551"/>
    </source>
</evidence>
<protein>
    <submittedName>
        <fullName evidence="1">Phosphodiesterase</fullName>
    </submittedName>
</protein>
<organism evidence="1 2">
    <name type="scientific">Pontibacter flavimaris</name>
    <dbReference type="NCBI Taxonomy" id="1797110"/>
    <lineage>
        <taxon>Bacteria</taxon>
        <taxon>Pseudomonadati</taxon>
        <taxon>Bacteroidota</taxon>
        <taxon>Cytophagia</taxon>
        <taxon>Cytophagales</taxon>
        <taxon>Hymenobacteraceae</taxon>
        <taxon>Pontibacter</taxon>
    </lineage>
</organism>